<comment type="similarity">
    <text evidence="2">Belongs to the bacterial solute-binding protein 1 family.</text>
</comment>
<dbReference type="Gene3D" id="3.40.190.10">
    <property type="entry name" value="Periplasmic binding protein-like II"/>
    <property type="match status" value="1"/>
</dbReference>
<evidence type="ECO:0000256" key="6">
    <source>
        <dbReference type="ARBA" id="ARBA00022729"/>
    </source>
</evidence>
<dbReference type="SUPFAM" id="SSF53850">
    <property type="entry name" value="Periplasmic binding protein-like II"/>
    <property type="match status" value="1"/>
</dbReference>
<comment type="function">
    <text evidence="8">Part of the ABC transporter complex UgpBAEC involved in sn-glycerol-3-phosphate (G3P) import. Binds G3P.</text>
</comment>
<dbReference type="InterPro" id="IPR006059">
    <property type="entry name" value="SBP"/>
</dbReference>
<keyword evidence="6 9" id="KW-0732">Signal</keyword>
<evidence type="ECO:0000256" key="9">
    <source>
        <dbReference type="SAM" id="SignalP"/>
    </source>
</evidence>
<organism evidence="10 11">
    <name type="scientific">Paradevosia shaoguanensis</name>
    <dbReference type="NCBI Taxonomy" id="1335043"/>
    <lineage>
        <taxon>Bacteria</taxon>
        <taxon>Pseudomonadati</taxon>
        <taxon>Pseudomonadota</taxon>
        <taxon>Alphaproteobacteria</taxon>
        <taxon>Hyphomicrobiales</taxon>
        <taxon>Devosiaceae</taxon>
        <taxon>Paradevosia</taxon>
    </lineage>
</organism>
<gene>
    <name evidence="10" type="ORF">ML536_18410</name>
</gene>
<dbReference type="EMBL" id="JALAZD010000003">
    <property type="protein sequence ID" value="MCI0128811.1"/>
    <property type="molecule type" value="Genomic_DNA"/>
</dbReference>
<dbReference type="InterPro" id="IPR050490">
    <property type="entry name" value="Bact_solute-bd_prot1"/>
</dbReference>
<comment type="subunit">
    <text evidence="3">The complex is composed of two ATP-binding proteins (UgpC), two transmembrane proteins (UgpA and UgpE) and a solute-binding protein (UgpB).</text>
</comment>
<evidence type="ECO:0000256" key="2">
    <source>
        <dbReference type="ARBA" id="ARBA00008520"/>
    </source>
</evidence>
<dbReference type="Proteomes" id="UP001156140">
    <property type="component" value="Unassembled WGS sequence"/>
</dbReference>
<keyword evidence="5" id="KW-0813">Transport</keyword>
<evidence type="ECO:0000256" key="4">
    <source>
        <dbReference type="ARBA" id="ARBA00017470"/>
    </source>
</evidence>
<proteinExistence type="inferred from homology"/>
<evidence type="ECO:0000256" key="3">
    <source>
        <dbReference type="ARBA" id="ARBA00011557"/>
    </source>
</evidence>
<dbReference type="InterPro" id="IPR006311">
    <property type="entry name" value="TAT_signal"/>
</dbReference>
<keyword evidence="7" id="KW-0574">Periplasm</keyword>
<dbReference type="PROSITE" id="PS51318">
    <property type="entry name" value="TAT"/>
    <property type="match status" value="1"/>
</dbReference>
<dbReference type="AlphaFoldDB" id="A0AA41QSF4"/>
<evidence type="ECO:0000256" key="1">
    <source>
        <dbReference type="ARBA" id="ARBA00004418"/>
    </source>
</evidence>
<reference evidence="10" key="1">
    <citation type="submission" date="2022-03" db="EMBL/GenBank/DDBJ databases">
        <title>The complete genome sequence of a Methyloterrigena soli.</title>
        <authorList>
            <person name="Zi Z."/>
        </authorList>
    </citation>
    <scope>NUCLEOTIDE SEQUENCE</scope>
    <source>
        <strain evidence="10">M48</strain>
    </source>
</reference>
<protein>
    <recommendedName>
        <fullName evidence="4">sn-glycerol-3-phosphate-binding periplasmic protein UgpB</fullName>
    </recommendedName>
</protein>
<dbReference type="GO" id="GO:0042597">
    <property type="term" value="C:periplasmic space"/>
    <property type="evidence" value="ECO:0007669"/>
    <property type="project" value="UniProtKB-SubCell"/>
</dbReference>
<evidence type="ECO:0000313" key="10">
    <source>
        <dbReference type="EMBL" id="MCI0128811.1"/>
    </source>
</evidence>
<evidence type="ECO:0000313" key="11">
    <source>
        <dbReference type="Proteomes" id="UP001156140"/>
    </source>
</evidence>
<comment type="subcellular location">
    <subcellularLocation>
        <location evidence="1">Periplasm</location>
    </subcellularLocation>
</comment>
<dbReference type="Pfam" id="PF01547">
    <property type="entry name" value="SBP_bac_1"/>
    <property type="match status" value="1"/>
</dbReference>
<feature type="chain" id="PRO_5041312701" description="sn-glycerol-3-phosphate-binding periplasmic protein UgpB" evidence="9">
    <location>
        <begin position="40"/>
        <end position="484"/>
    </location>
</feature>
<dbReference type="PANTHER" id="PTHR43649:SF31">
    <property type="entry name" value="SN-GLYCEROL-3-PHOSPHATE-BINDING PERIPLASMIC PROTEIN UGPB"/>
    <property type="match status" value="1"/>
</dbReference>
<evidence type="ECO:0000256" key="8">
    <source>
        <dbReference type="ARBA" id="ARBA00034473"/>
    </source>
</evidence>
<feature type="signal peptide" evidence="9">
    <location>
        <begin position="1"/>
        <end position="39"/>
    </location>
</feature>
<sequence>MSTSRNPMAPASGVSRRALLQGMAALGAAAGLGPMRAFAQDVTTIKWWDIFQPLIPLHQKIWDEFAASHPAKVEYTPGNPSDMMQSLQLAFRSNQLPDVFNVPNGNVATVNSLQAAGWFQPLADSFIFDKPFQKEALAEGFTSFGGKPYTFPIFAIRQNSTSLWFFKAGLEAAGMDPEAGPATWDDARKAALAGTKDGKYGLILPLQFGDRMKAHFTDLAQIAGAAGEIDWKTGNYAHASQPFLDALEFLMSFQKDGSLHPGSSSVDARQGRARWVAGESLMFFDGPWNSGVLNGSFKDQIDLIGVTAQVPYPGDKSTAFTYRPPNGGTFYISSQSQHPDVATQILQMLTTDDYYVGLAERMDQPPLDPGAVERANVHPAYKKVVNGYQDYVRIAPDPLARNAAVSAVYSEMRDVTPGLGEIIQGAFSGAFSDPKPILQQYADQMSKERDRAIEAAKSKGAEVSLDDWVFDAWKPGEDFTADKY</sequence>
<comment type="caution">
    <text evidence="10">The sequence shown here is derived from an EMBL/GenBank/DDBJ whole genome shotgun (WGS) entry which is preliminary data.</text>
</comment>
<keyword evidence="11" id="KW-1185">Reference proteome</keyword>
<name>A0AA41QSF4_9HYPH</name>
<dbReference type="PANTHER" id="PTHR43649">
    <property type="entry name" value="ARABINOSE-BINDING PROTEIN-RELATED"/>
    <property type="match status" value="1"/>
</dbReference>
<accession>A0AA41QSF4</accession>
<evidence type="ECO:0000256" key="5">
    <source>
        <dbReference type="ARBA" id="ARBA00022448"/>
    </source>
</evidence>
<evidence type="ECO:0000256" key="7">
    <source>
        <dbReference type="ARBA" id="ARBA00022764"/>
    </source>
</evidence>
<dbReference type="RefSeq" id="WP_281736884.1">
    <property type="nucleotide sequence ID" value="NZ_JAKETQ010000003.1"/>
</dbReference>